<gene>
    <name evidence="2" type="ORF">E2C01_095451</name>
</gene>
<protein>
    <submittedName>
        <fullName evidence="2">Uncharacterized protein</fullName>
    </submittedName>
</protein>
<evidence type="ECO:0000256" key="1">
    <source>
        <dbReference type="SAM" id="MobiDB-lite"/>
    </source>
</evidence>
<evidence type="ECO:0000313" key="3">
    <source>
        <dbReference type="Proteomes" id="UP000324222"/>
    </source>
</evidence>
<sequence length="59" mass="6269">MLALLPDSRNGGAEQEADHAGRTSGNAGLTTREQDVSAAKMTCQEPKKPDAWIPLSQFA</sequence>
<proteinExistence type="predicted"/>
<comment type="caution">
    <text evidence="2">The sequence shown here is derived from an EMBL/GenBank/DDBJ whole genome shotgun (WGS) entry which is preliminary data.</text>
</comment>
<feature type="region of interest" description="Disordered" evidence="1">
    <location>
        <begin position="1"/>
        <end position="59"/>
    </location>
</feature>
<reference evidence="2 3" key="1">
    <citation type="submission" date="2019-05" db="EMBL/GenBank/DDBJ databases">
        <title>Another draft genome of Portunus trituberculatus and its Hox gene families provides insights of decapod evolution.</title>
        <authorList>
            <person name="Jeong J.-H."/>
            <person name="Song I."/>
            <person name="Kim S."/>
            <person name="Choi T."/>
            <person name="Kim D."/>
            <person name="Ryu S."/>
            <person name="Kim W."/>
        </authorList>
    </citation>
    <scope>NUCLEOTIDE SEQUENCE [LARGE SCALE GENOMIC DNA]</scope>
    <source>
        <tissue evidence="2">Muscle</tissue>
    </source>
</reference>
<organism evidence="2 3">
    <name type="scientific">Portunus trituberculatus</name>
    <name type="common">Swimming crab</name>
    <name type="synonym">Neptunus trituberculatus</name>
    <dbReference type="NCBI Taxonomy" id="210409"/>
    <lineage>
        <taxon>Eukaryota</taxon>
        <taxon>Metazoa</taxon>
        <taxon>Ecdysozoa</taxon>
        <taxon>Arthropoda</taxon>
        <taxon>Crustacea</taxon>
        <taxon>Multicrustacea</taxon>
        <taxon>Malacostraca</taxon>
        <taxon>Eumalacostraca</taxon>
        <taxon>Eucarida</taxon>
        <taxon>Decapoda</taxon>
        <taxon>Pleocyemata</taxon>
        <taxon>Brachyura</taxon>
        <taxon>Eubrachyura</taxon>
        <taxon>Portunoidea</taxon>
        <taxon>Portunidae</taxon>
        <taxon>Portuninae</taxon>
        <taxon>Portunus</taxon>
    </lineage>
</organism>
<keyword evidence="3" id="KW-1185">Reference proteome</keyword>
<dbReference type="AlphaFoldDB" id="A0A5B7K5T4"/>
<evidence type="ECO:0000313" key="2">
    <source>
        <dbReference type="EMBL" id="MPD00005.1"/>
    </source>
</evidence>
<name>A0A5B7K5T4_PORTR</name>
<accession>A0A5B7K5T4</accession>
<dbReference type="Proteomes" id="UP000324222">
    <property type="component" value="Unassembled WGS sequence"/>
</dbReference>
<dbReference type="EMBL" id="VSRR010120910">
    <property type="protein sequence ID" value="MPD00005.1"/>
    <property type="molecule type" value="Genomic_DNA"/>
</dbReference>